<feature type="domain" description="Glycosyltransferase 2-like" evidence="5">
    <location>
        <begin position="21"/>
        <end position="160"/>
    </location>
</feature>
<proteinExistence type="inferred from homology"/>
<dbReference type="AlphaFoldDB" id="A0A0R1VSK7"/>
<dbReference type="OrthoDB" id="9771846at2"/>
<protein>
    <submittedName>
        <fullName evidence="7">Glycosyl transferase 2 family protein</fullName>
    </submittedName>
</protein>
<dbReference type="InterPro" id="IPR029044">
    <property type="entry name" value="Nucleotide-diphossugar_trans"/>
</dbReference>
<comment type="caution">
    <text evidence="7">The sequence shown here is derived from an EMBL/GenBank/DDBJ whole genome shotgun (WGS) entry which is preliminary data.</text>
</comment>
<comment type="pathway">
    <text evidence="1">Cell wall biogenesis; cell wall polysaccharide biosynthesis.</text>
</comment>
<dbReference type="Proteomes" id="UP000051315">
    <property type="component" value="Unassembled WGS sequence"/>
</dbReference>
<feature type="domain" description="Galactosyltransferase C-terminal" evidence="6">
    <location>
        <begin position="185"/>
        <end position="234"/>
    </location>
</feature>
<organism evidence="7 8">
    <name type="scientific">Lapidilactobacillus concavus DSM 17758</name>
    <dbReference type="NCBI Taxonomy" id="1423735"/>
    <lineage>
        <taxon>Bacteria</taxon>
        <taxon>Bacillati</taxon>
        <taxon>Bacillota</taxon>
        <taxon>Bacilli</taxon>
        <taxon>Lactobacillales</taxon>
        <taxon>Lactobacillaceae</taxon>
        <taxon>Lapidilactobacillus</taxon>
    </lineage>
</organism>
<dbReference type="Pfam" id="PF02709">
    <property type="entry name" value="Glyco_transf_7C"/>
    <property type="match status" value="1"/>
</dbReference>
<evidence type="ECO:0000313" key="8">
    <source>
        <dbReference type="Proteomes" id="UP000051315"/>
    </source>
</evidence>
<keyword evidence="8" id="KW-1185">Reference proteome</keyword>
<dbReference type="GO" id="GO:0016757">
    <property type="term" value="F:glycosyltransferase activity"/>
    <property type="evidence" value="ECO:0007669"/>
    <property type="project" value="UniProtKB-KW"/>
</dbReference>
<evidence type="ECO:0000313" key="7">
    <source>
        <dbReference type="EMBL" id="KRM08695.1"/>
    </source>
</evidence>
<evidence type="ECO:0000256" key="1">
    <source>
        <dbReference type="ARBA" id="ARBA00004776"/>
    </source>
</evidence>
<evidence type="ECO:0000256" key="2">
    <source>
        <dbReference type="ARBA" id="ARBA00006739"/>
    </source>
</evidence>
<accession>A0A0R1VSK7</accession>
<comment type="similarity">
    <text evidence="2">Belongs to the glycosyltransferase 2 family.</text>
</comment>
<dbReference type="PANTHER" id="PTHR43179">
    <property type="entry name" value="RHAMNOSYLTRANSFERASE WBBL"/>
    <property type="match status" value="1"/>
</dbReference>
<dbReference type="SUPFAM" id="SSF53448">
    <property type="entry name" value="Nucleotide-diphospho-sugar transferases"/>
    <property type="match status" value="1"/>
</dbReference>
<gene>
    <name evidence="7" type="ORF">FC15_GL000301</name>
</gene>
<dbReference type="PANTHER" id="PTHR43179:SF12">
    <property type="entry name" value="GALACTOFURANOSYLTRANSFERASE GLFT2"/>
    <property type="match status" value="1"/>
</dbReference>
<dbReference type="RefSeq" id="WP_057825150.1">
    <property type="nucleotide sequence ID" value="NZ_AZFX01000078.1"/>
</dbReference>
<dbReference type="STRING" id="1423735.FC15_GL000301"/>
<evidence type="ECO:0000259" key="5">
    <source>
        <dbReference type="Pfam" id="PF00535"/>
    </source>
</evidence>
<evidence type="ECO:0000256" key="3">
    <source>
        <dbReference type="ARBA" id="ARBA00022676"/>
    </source>
</evidence>
<dbReference type="Pfam" id="PF00535">
    <property type="entry name" value="Glycos_transf_2"/>
    <property type="match status" value="1"/>
</dbReference>
<keyword evidence="3" id="KW-0328">Glycosyltransferase</keyword>
<dbReference type="InterPro" id="IPR001173">
    <property type="entry name" value="Glyco_trans_2-like"/>
</dbReference>
<sequence>MFLSNAFERKININDEIGISIVTYNSPDIFKTLDNFTSEILPNFACRIYIYDNNSDESFKNRLSTYEGERVQIHFSSKNSGFGHGHNYNVNRFHEEFLLICNPDILVSQADFQKLWNYLHANRNVMVAPKVVYPDAKVQYLIRRKLDVFDYMLRFIPFKFVKKMFDRRLSAFECRDLSDDIQTVKFASGCFMFTRVSDFSQVGGFDERFFMYFEDNDFCQKFRQQKKQIVYFPDAAVIHFYGKEAHRSFKVFKIFITSMVQYFNKWGWKFF</sequence>
<reference evidence="7 8" key="1">
    <citation type="journal article" date="2015" name="Genome Announc.">
        <title>Expanding the biotechnology potential of lactobacilli through comparative genomics of 213 strains and associated genera.</title>
        <authorList>
            <person name="Sun Z."/>
            <person name="Harris H.M."/>
            <person name="McCann A."/>
            <person name="Guo C."/>
            <person name="Argimon S."/>
            <person name="Zhang W."/>
            <person name="Yang X."/>
            <person name="Jeffery I.B."/>
            <person name="Cooney J.C."/>
            <person name="Kagawa T.F."/>
            <person name="Liu W."/>
            <person name="Song Y."/>
            <person name="Salvetti E."/>
            <person name="Wrobel A."/>
            <person name="Rasinkangas P."/>
            <person name="Parkhill J."/>
            <person name="Rea M.C."/>
            <person name="O'Sullivan O."/>
            <person name="Ritari J."/>
            <person name="Douillard F.P."/>
            <person name="Paul Ross R."/>
            <person name="Yang R."/>
            <person name="Briner A.E."/>
            <person name="Felis G.E."/>
            <person name="de Vos W.M."/>
            <person name="Barrangou R."/>
            <person name="Klaenhammer T.R."/>
            <person name="Caufield P.W."/>
            <person name="Cui Y."/>
            <person name="Zhang H."/>
            <person name="O'Toole P.W."/>
        </authorList>
    </citation>
    <scope>NUCLEOTIDE SEQUENCE [LARGE SCALE GENOMIC DNA]</scope>
    <source>
        <strain evidence="7 8">DSM 17758</strain>
    </source>
</reference>
<evidence type="ECO:0000259" key="6">
    <source>
        <dbReference type="Pfam" id="PF02709"/>
    </source>
</evidence>
<dbReference type="PATRIC" id="fig|1423735.3.peg.307"/>
<keyword evidence="4 7" id="KW-0808">Transferase</keyword>
<dbReference type="Gene3D" id="3.90.550.10">
    <property type="entry name" value="Spore Coat Polysaccharide Biosynthesis Protein SpsA, Chain A"/>
    <property type="match status" value="1"/>
</dbReference>
<name>A0A0R1VSK7_9LACO</name>
<dbReference type="EMBL" id="AZFX01000078">
    <property type="protein sequence ID" value="KRM08695.1"/>
    <property type="molecule type" value="Genomic_DNA"/>
</dbReference>
<dbReference type="InterPro" id="IPR027791">
    <property type="entry name" value="Galactosyl_T_C"/>
</dbReference>
<evidence type="ECO:0000256" key="4">
    <source>
        <dbReference type="ARBA" id="ARBA00022679"/>
    </source>
</evidence>